<gene>
    <name evidence="4" type="ORF">BDCG_03177</name>
</gene>
<dbReference type="PROSITE" id="PS00065">
    <property type="entry name" value="D_2_HYDROXYACID_DH_1"/>
    <property type="match status" value="1"/>
</dbReference>
<dbReference type="SUPFAM" id="SSF51735">
    <property type="entry name" value="NAD(P)-binding Rossmann-fold domains"/>
    <property type="match status" value="1"/>
</dbReference>
<feature type="domain" description="D-isomer specific 2-hydroxyacid dehydrogenase NAD-binding" evidence="3">
    <location>
        <begin position="244"/>
        <end position="348"/>
    </location>
</feature>
<evidence type="ECO:0000313" key="5">
    <source>
        <dbReference type="Proteomes" id="UP000002039"/>
    </source>
</evidence>
<evidence type="ECO:0000313" key="4">
    <source>
        <dbReference type="EMBL" id="OAT00613.1"/>
    </source>
</evidence>
<reference evidence="5" key="1">
    <citation type="journal article" date="2015" name="PLoS Genet.">
        <title>The dynamic genome and transcriptome of the human fungal pathogen Blastomyces and close relative Emmonsia.</title>
        <authorList>
            <person name="Munoz J.F."/>
            <person name="Gauthier G.M."/>
            <person name="Desjardins C.A."/>
            <person name="Gallo J.E."/>
            <person name="Holder J."/>
            <person name="Sullivan T.D."/>
            <person name="Marty A.J."/>
            <person name="Carmen J.C."/>
            <person name="Chen Z."/>
            <person name="Ding L."/>
            <person name="Gujja S."/>
            <person name="Magrini V."/>
            <person name="Misas E."/>
            <person name="Mitreva M."/>
            <person name="Priest M."/>
            <person name="Saif S."/>
            <person name="Whiston E.A."/>
            <person name="Young S."/>
            <person name="Zeng Q."/>
            <person name="Goldman W.E."/>
            <person name="Mardis E.R."/>
            <person name="Taylor J.W."/>
            <person name="McEwen J.G."/>
            <person name="Clay O.K."/>
            <person name="Klein B.S."/>
            <person name="Cuomo C.A."/>
        </authorList>
    </citation>
    <scope>NUCLEOTIDE SEQUENCE [LARGE SCALE GENOMIC DNA]</scope>
    <source>
        <strain evidence="5">ER-3 / ATCC MYA-2586</strain>
    </source>
</reference>
<dbReference type="Proteomes" id="UP000002039">
    <property type="component" value="Unassembled WGS sequence"/>
</dbReference>
<dbReference type="GeneID" id="69025514"/>
<dbReference type="InterPro" id="IPR036291">
    <property type="entry name" value="NAD(P)-bd_dom_sf"/>
</dbReference>
<dbReference type="InterPro" id="IPR029752">
    <property type="entry name" value="D-isomer_DH_CS1"/>
</dbReference>
<dbReference type="Pfam" id="PF02826">
    <property type="entry name" value="2-Hacid_dh_C"/>
    <property type="match status" value="2"/>
</dbReference>
<evidence type="ECO:0000256" key="2">
    <source>
        <dbReference type="ARBA" id="ARBA00023027"/>
    </source>
</evidence>
<keyword evidence="5" id="KW-1185">Reference proteome</keyword>
<dbReference type="CDD" id="cd12163">
    <property type="entry name" value="2-Hacid_dh_5"/>
    <property type="match status" value="1"/>
</dbReference>
<accession>A0ABX2VTV1</accession>
<evidence type="ECO:0000256" key="1">
    <source>
        <dbReference type="ARBA" id="ARBA00023002"/>
    </source>
</evidence>
<organism evidence="4 5">
    <name type="scientific">Ajellomyces dermatitidis (strain ER-3 / ATCC MYA-2586)</name>
    <name type="common">Blastomyces dermatitidis</name>
    <dbReference type="NCBI Taxonomy" id="559297"/>
    <lineage>
        <taxon>Eukaryota</taxon>
        <taxon>Fungi</taxon>
        <taxon>Dikarya</taxon>
        <taxon>Ascomycota</taxon>
        <taxon>Pezizomycotina</taxon>
        <taxon>Eurotiomycetes</taxon>
        <taxon>Eurotiomycetidae</taxon>
        <taxon>Onygenales</taxon>
        <taxon>Ajellomycetaceae</taxon>
        <taxon>Blastomyces</taxon>
    </lineage>
</organism>
<feature type="domain" description="D-isomer specific 2-hydroxyacid dehydrogenase NAD-binding" evidence="3">
    <location>
        <begin position="145"/>
        <end position="214"/>
    </location>
</feature>
<evidence type="ECO:0000259" key="3">
    <source>
        <dbReference type="Pfam" id="PF02826"/>
    </source>
</evidence>
<dbReference type="PANTHER" id="PTHR43333">
    <property type="entry name" value="2-HACID_DH_C DOMAIN-CONTAINING PROTEIN"/>
    <property type="match status" value="1"/>
</dbReference>
<dbReference type="EMBL" id="EQ999975">
    <property type="protein sequence ID" value="OAT00613.1"/>
    <property type="molecule type" value="Genomic_DNA"/>
</dbReference>
<dbReference type="InterPro" id="IPR006140">
    <property type="entry name" value="D-isomer_DH_NAD-bd"/>
</dbReference>
<name>A0ABX2VTV1_AJEDR</name>
<dbReference type="Gene3D" id="3.40.50.720">
    <property type="entry name" value="NAD(P)-binding Rossmann-like Domain"/>
    <property type="match status" value="2"/>
</dbReference>
<sequence length="385" mass="42724">MGDAPSSQEHLVVILPFPEPAALINDIRKSFPHIRVSYFEQQRETQVNGAVPKDVNVQYDDPTIFIFFCSVIMLNLLNSATILCMLHYAPTLEDIPNVKLVHVISAGMDRYLNHPLVTDTNIDLTTTSGIHGPPIAEWVVMNWLVSSKMYDQTSEWQRKHIWTHNQSLINKMEDNVGKRVGILGYGSIGRQVARVAVAMGMQVLAFTVSPRPTPESRRDTGYIVPNTGDPDGSLPISWHSGTDKAALHDFLSQNLDHLLVAVPLTPSTEYLIGAEEMALLSKSCTRTTRRPFLTNISRGKVIDQDALMASLKSGELGGAAIDVTEPEPLPADHPLWDAPNLHITPHISSLGIEYMQRALDVLKVNLGRLEKGEPLINLYRRKAGY</sequence>
<dbReference type="PANTHER" id="PTHR43333:SF1">
    <property type="entry name" value="D-ISOMER SPECIFIC 2-HYDROXYACID DEHYDROGENASE NAD-BINDING DOMAIN-CONTAINING PROTEIN"/>
    <property type="match status" value="1"/>
</dbReference>
<protein>
    <submittedName>
        <fullName evidence="4">Dehydrogenase</fullName>
    </submittedName>
</protein>
<dbReference type="RefSeq" id="XP_045280340.1">
    <property type="nucleotide sequence ID" value="XM_045418776.1"/>
</dbReference>
<keyword evidence="2" id="KW-0520">NAD</keyword>
<keyword evidence="1" id="KW-0560">Oxidoreductase</keyword>
<proteinExistence type="predicted"/>